<feature type="domain" description="Rubrerythrin diiron-binding" evidence="1">
    <location>
        <begin position="1"/>
        <end position="115"/>
    </location>
</feature>
<dbReference type="Pfam" id="PF02915">
    <property type="entry name" value="Rubrerythrin"/>
    <property type="match status" value="1"/>
</dbReference>
<comment type="caution">
    <text evidence="2">The sequence shown here is derived from an EMBL/GenBank/DDBJ whole genome shotgun (WGS) entry which is preliminary data.</text>
</comment>
<organism evidence="2 3">
    <name type="scientific">Exobacillus caeni</name>
    <dbReference type="NCBI Taxonomy" id="2574798"/>
    <lineage>
        <taxon>Bacteria</taxon>
        <taxon>Bacillati</taxon>
        <taxon>Bacillota</taxon>
        <taxon>Bacilli</taxon>
        <taxon>Bacillales</taxon>
        <taxon>Guptibacillaceae</taxon>
        <taxon>Exobacillus</taxon>
    </lineage>
</organism>
<dbReference type="Proteomes" id="UP000308230">
    <property type="component" value="Unassembled WGS sequence"/>
</dbReference>
<dbReference type="Gene3D" id="1.20.1260.10">
    <property type="match status" value="1"/>
</dbReference>
<dbReference type="GO" id="GO:0016491">
    <property type="term" value="F:oxidoreductase activity"/>
    <property type="evidence" value="ECO:0007669"/>
    <property type="project" value="InterPro"/>
</dbReference>
<sequence>MAIKGEATAIEFYKRLAKAAPDKEQKEDVLHALEDEKKHFEAFTQLYIQLTGIKPEYSIEKVMFNSYKEGLERAYKMELEAYEEYRDSYLLTRDQTIRDVFFLAMTDEIEHAMRFGHNLLKI</sequence>
<keyword evidence="3" id="KW-1185">Reference proteome</keyword>
<dbReference type="InterPro" id="IPR003251">
    <property type="entry name" value="Rr_diiron-bd_dom"/>
</dbReference>
<dbReference type="AlphaFoldDB" id="A0A5R9F7Q5"/>
<protein>
    <submittedName>
        <fullName evidence="2">Ferritin-like domain-containing protein</fullName>
    </submittedName>
</protein>
<dbReference type="CDD" id="cd00657">
    <property type="entry name" value="Ferritin_like"/>
    <property type="match status" value="1"/>
</dbReference>
<dbReference type="InterPro" id="IPR012347">
    <property type="entry name" value="Ferritin-like"/>
</dbReference>
<dbReference type="EMBL" id="SWLG01000004">
    <property type="protein sequence ID" value="TLS38356.1"/>
    <property type="molecule type" value="Genomic_DNA"/>
</dbReference>
<accession>A0A5R9F7Q5</accession>
<dbReference type="InterPro" id="IPR009078">
    <property type="entry name" value="Ferritin-like_SF"/>
</dbReference>
<reference evidence="2 3" key="1">
    <citation type="submission" date="2019-04" db="EMBL/GenBank/DDBJ databases">
        <title>Bacillus caeni sp. nov., a bacterium isolated from mangrove sediment.</title>
        <authorList>
            <person name="Huang H."/>
            <person name="Mo K."/>
            <person name="Hu Y."/>
        </authorList>
    </citation>
    <scope>NUCLEOTIDE SEQUENCE [LARGE SCALE GENOMIC DNA]</scope>
    <source>
        <strain evidence="2 3">HB172195</strain>
    </source>
</reference>
<dbReference type="GO" id="GO:0046872">
    <property type="term" value="F:metal ion binding"/>
    <property type="evidence" value="ECO:0007669"/>
    <property type="project" value="InterPro"/>
</dbReference>
<evidence type="ECO:0000259" key="1">
    <source>
        <dbReference type="Pfam" id="PF02915"/>
    </source>
</evidence>
<dbReference type="SUPFAM" id="SSF47240">
    <property type="entry name" value="Ferritin-like"/>
    <property type="match status" value="1"/>
</dbReference>
<dbReference type="OrthoDB" id="3231985at2"/>
<evidence type="ECO:0000313" key="2">
    <source>
        <dbReference type="EMBL" id="TLS38356.1"/>
    </source>
</evidence>
<evidence type="ECO:0000313" key="3">
    <source>
        <dbReference type="Proteomes" id="UP000308230"/>
    </source>
</evidence>
<gene>
    <name evidence="2" type="ORF">FCL54_06885</name>
</gene>
<proteinExistence type="predicted"/>
<name>A0A5R9F7Q5_9BACL</name>